<proteinExistence type="predicted"/>
<dbReference type="InterPro" id="IPR013130">
    <property type="entry name" value="Fe3_Rdtase_TM_dom"/>
</dbReference>
<evidence type="ECO:0000256" key="7">
    <source>
        <dbReference type="SAM" id="Phobius"/>
    </source>
</evidence>
<dbReference type="GO" id="GO:0010181">
    <property type="term" value="F:FMN binding"/>
    <property type="evidence" value="ECO:0007669"/>
    <property type="project" value="TreeGrafter"/>
</dbReference>
<evidence type="ECO:0000259" key="8">
    <source>
        <dbReference type="Pfam" id="PF01794"/>
    </source>
</evidence>
<dbReference type="GO" id="GO:0005886">
    <property type="term" value="C:plasma membrane"/>
    <property type="evidence" value="ECO:0007669"/>
    <property type="project" value="TreeGrafter"/>
</dbReference>
<dbReference type="GO" id="GO:0016679">
    <property type="term" value="F:oxidoreductase activity, acting on diphenols and related substances as donors"/>
    <property type="evidence" value="ECO:0007669"/>
    <property type="project" value="TreeGrafter"/>
</dbReference>
<feature type="transmembrane region" description="Helical" evidence="7">
    <location>
        <begin position="220"/>
        <end position="236"/>
    </location>
</feature>
<dbReference type="GeneID" id="97242956"/>
<keyword evidence="3 7" id="KW-0812">Transmembrane</keyword>
<evidence type="ECO:0000256" key="4">
    <source>
        <dbReference type="ARBA" id="ARBA00022989"/>
    </source>
</evidence>
<evidence type="ECO:0000313" key="9">
    <source>
        <dbReference type="EMBL" id="KYO53467.1"/>
    </source>
</evidence>
<feature type="transmembrane region" description="Helical" evidence="7">
    <location>
        <begin position="125"/>
        <end position="143"/>
    </location>
</feature>
<dbReference type="GO" id="GO:0020037">
    <property type="term" value="F:heme binding"/>
    <property type="evidence" value="ECO:0007669"/>
    <property type="project" value="TreeGrafter"/>
</dbReference>
<gene>
    <name evidence="9" type="ORF">AUP44_03735</name>
</gene>
<dbReference type="PANTHER" id="PTHR36964:SF1">
    <property type="entry name" value="PROTEIN-METHIONINE-SULFOXIDE REDUCTASE HEME-BINDING SUBUNIT MSRQ"/>
    <property type="match status" value="1"/>
</dbReference>
<keyword evidence="2" id="KW-0813">Transport</keyword>
<sequence length="328" mass="34957">MSSARTPALPWNDPRGRFSPMKALVFGLLLLPGVWMIWTLIAAAPDMPQQPGPGIGLQGLPDRGLLGPGGPAGGIDEAGLSVPQVKETLLLAGLWAVRLLTLSLLVTPLKLSLGRPKIGQLRRMIGVAAGLYTLAHFGLYLVWMKLDLARIASEIWLRTYLTIGFVSVLILAALLATSTDGMAKRLGGSTWKRLHKAVYAAALLGALHFFMQTRLEPGEATILAGILGWAALWRLADARRPGWVRGVPGLFGLALAAGLLTVGIEAAWFAFGTSLDPWRVVAANLMPDVFPRPAAVVAMAGLGIVGLHLAVRPRPRAQPARPRRNSVA</sequence>
<protein>
    <recommendedName>
        <fullName evidence="8">Ferric oxidoreductase domain-containing protein</fullName>
    </recommendedName>
</protein>
<evidence type="ECO:0000256" key="5">
    <source>
        <dbReference type="ARBA" id="ARBA00023004"/>
    </source>
</evidence>
<feature type="transmembrane region" description="Helical" evidence="7">
    <location>
        <begin position="89"/>
        <end position="113"/>
    </location>
</feature>
<reference evidence="9 10" key="1">
    <citation type="submission" date="2015-12" db="EMBL/GenBank/DDBJ databases">
        <title>Genome sequence of Tistrella mobilis MCCC 1A02139.</title>
        <authorList>
            <person name="Lu L."/>
            <person name="Lai Q."/>
            <person name="Shao Z."/>
            <person name="Qian P."/>
        </authorList>
    </citation>
    <scope>NUCLEOTIDE SEQUENCE [LARGE SCALE GENOMIC DNA]</scope>
    <source>
        <strain evidence="9 10">MCCC 1A02139</strain>
    </source>
</reference>
<dbReference type="RefSeq" id="WP_062763629.1">
    <property type="nucleotide sequence ID" value="NZ_CP121045.1"/>
</dbReference>
<evidence type="ECO:0000313" key="10">
    <source>
        <dbReference type="Proteomes" id="UP000075787"/>
    </source>
</evidence>
<dbReference type="InterPro" id="IPR022837">
    <property type="entry name" value="MsrQ-like"/>
</dbReference>
<dbReference type="Pfam" id="PF01794">
    <property type="entry name" value="Ferric_reduct"/>
    <property type="match status" value="1"/>
</dbReference>
<evidence type="ECO:0000256" key="2">
    <source>
        <dbReference type="ARBA" id="ARBA00022448"/>
    </source>
</evidence>
<name>A0A162L602_9PROT</name>
<feature type="transmembrane region" description="Helical" evidence="7">
    <location>
        <begin position="155"/>
        <end position="176"/>
    </location>
</feature>
<dbReference type="AlphaFoldDB" id="A0A162L602"/>
<dbReference type="OrthoDB" id="9788328at2"/>
<comment type="subcellular location">
    <subcellularLocation>
        <location evidence="1">Membrane</location>
        <topology evidence="1">Multi-pass membrane protein</topology>
    </subcellularLocation>
</comment>
<dbReference type="Proteomes" id="UP000075787">
    <property type="component" value="Unassembled WGS sequence"/>
</dbReference>
<dbReference type="PANTHER" id="PTHR36964">
    <property type="entry name" value="PROTEIN-METHIONINE-SULFOXIDE REDUCTASE HEME-BINDING SUBUNIT MSRQ"/>
    <property type="match status" value="1"/>
</dbReference>
<organism evidence="9 10">
    <name type="scientific">Tistrella mobilis</name>
    <dbReference type="NCBI Taxonomy" id="171437"/>
    <lineage>
        <taxon>Bacteria</taxon>
        <taxon>Pseudomonadati</taxon>
        <taxon>Pseudomonadota</taxon>
        <taxon>Alphaproteobacteria</taxon>
        <taxon>Geminicoccales</taxon>
        <taxon>Geminicoccaceae</taxon>
        <taxon>Tistrella</taxon>
    </lineage>
</organism>
<comment type="caution">
    <text evidence="9">The sequence shown here is derived from an EMBL/GenBank/DDBJ whole genome shotgun (WGS) entry which is preliminary data.</text>
</comment>
<keyword evidence="4 7" id="KW-1133">Transmembrane helix</keyword>
<evidence type="ECO:0000256" key="3">
    <source>
        <dbReference type="ARBA" id="ARBA00022692"/>
    </source>
</evidence>
<keyword evidence="5" id="KW-0408">Iron</keyword>
<accession>A0A162L602</accession>
<feature type="transmembrane region" description="Helical" evidence="7">
    <location>
        <begin position="197"/>
        <end position="214"/>
    </location>
</feature>
<feature type="transmembrane region" description="Helical" evidence="7">
    <location>
        <begin position="23"/>
        <end position="44"/>
    </location>
</feature>
<dbReference type="EMBL" id="LPZR01000113">
    <property type="protein sequence ID" value="KYO53467.1"/>
    <property type="molecule type" value="Genomic_DNA"/>
</dbReference>
<evidence type="ECO:0000256" key="1">
    <source>
        <dbReference type="ARBA" id="ARBA00004141"/>
    </source>
</evidence>
<feature type="transmembrane region" description="Helical" evidence="7">
    <location>
        <begin position="248"/>
        <end position="270"/>
    </location>
</feature>
<keyword evidence="6 7" id="KW-0472">Membrane</keyword>
<evidence type="ECO:0000256" key="6">
    <source>
        <dbReference type="ARBA" id="ARBA00023136"/>
    </source>
</evidence>
<feature type="domain" description="Ferric oxidoreductase" evidence="8">
    <location>
        <begin position="92"/>
        <end position="205"/>
    </location>
</feature>
<feature type="transmembrane region" description="Helical" evidence="7">
    <location>
        <begin position="290"/>
        <end position="311"/>
    </location>
</feature>